<dbReference type="Pfam" id="PF00134">
    <property type="entry name" value="Cyclin_N"/>
    <property type="match status" value="1"/>
</dbReference>
<keyword evidence="9" id="KW-1185">Reference proteome</keyword>
<dbReference type="STRING" id="400727.A0A2T7NC62"/>
<proteinExistence type="inferred from homology"/>
<dbReference type="EMBL" id="PZQS01000014">
    <property type="protein sequence ID" value="PVD18745.1"/>
    <property type="molecule type" value="Genomic_DNA"/>
</dbReference>
<dbReference type="InterPro" id="IPR039361">
    <property type="entry name" value="Cyclin"/>
</dbReference>
<evidence type="ECO:0000256" key="2">
    <source>
        <dbReference type="ARBA" id="ARBA00022618"/>
    </source>
</evidence>
<dbReference type="SMART" id="SM01332">
    <property type="entry name" value="Cyclin_C"/>
    <property type="match status" value="1"/>
</dbReference>
<evidence type="ECO:0000259" key="7">
    <source>
        <dbReference type="SMART" id="SM01332"/>
    </source>
</evidence>
<evidence type="ECO:0000259" key="6">
    <source>
        <dbReference type="SMART" id="SM00385"/>
    </source>
</evidence>
<protein>
    <submittedName>
        <fullName evidence="8">Uncharacterized protein</fullName>
    </submittedName>
</protein>
<feature type="domain" description="Cyclin C-terminal" evidence="7">
    <location>
        <begin position="308"/>
        <end position="424"/>
    </location>
</feature>
<dbReference type="FunFam" id="1.10.472.10:FF:000005">
    <property type="entry name" value="G2/mitotic-specific cyclin B"/>
    <property type="match status" value="1"/>
</dbReference>
<dbReference type="Proteomes" id="UP000245119">
    <property type="component" value="Linkage Group LG14"/>
</dbReference>
<dbReference type="SUPFAM" id="SSF47954">
    <property type="entry name" value="Cyclin-like"/>
    <property type="match status" value="2"/>
</dbReference>
<evidence type="ECO:0000313" key="8">
    <source>
        <dbReference type="EMBL" id="PVD18745.1"/>
    </source>
</evidence>
<comment type="similarity">
    <text evidence="1">Belongs to the cyclin family. Cyclin AB subfamily.</text>
</comment>
<gene>
    <name evidence="8" type="ORF">C0Q70_21296</name>
</gene>
<dbReference type="InterPro" id="IPR013763">
    <property type="entry name" value="Cyclin-like_dom"/>
</dbReference>
<dbReference type="InterPro" id="IPR004367">
    <property type="entry name" value="Cyclin_C-dom"/>
</dbReference>
<keyword evidence="3 5" id="KW-0195">Cyclin</keyword>
<dbReference type="InterPro" id="IPR006671">
    <property type="entry name" value="Cyclin_N"/>
</dbReference>
<evidence type="ECO:0000256" key="1">
    <source>
        <dbReference type="ARBA" id="ARBA00006955"/>
    </source>
</evidence>
<keyword evidence="4" id="KW-0131">Cell cycle</keyword>
<dbReference type="PANTHER" id="PTHR10177">
    <property type="entry name" value="CYCLINS"/>
    <property type="match status" value="1"/>
</dbReference>
<keyword evidence="2" id="KW-0132">Cell division</keyword>
<sequence length="496" mass="56388">MKKSKKSIKELVKPLDQNEQILQPARKALAGPAASDMQRPRRAAFGDITNCEKANVSDLFTLLSFGAPYTPCPTTGTARNRIISPQGPKRHKPIKATVRINPSTIKITSEAAAGLKKKPKALSTTSVTTRSAVANSKVYAVADLPCQEKRKKNIYPPQEIKLDSRKTVALAQTTDIGVPTELGVEDVDRENKDDVTLVALYAHDIFNYYKEREAKFIIQPYLSIQPALSETMRAILVDWLVELQENFELNHETLYLAVKLLDTYCSLERVPPPVEDFLYVCDDTYTKNEFLAMERTVLKAVNFELGRPISYRFLRRYAMCARSPIQTLTLARYLLELSLMEYCFVSYRESLLAAASLYIARRMRNEGGWTATLQFYTEYTLADLRPTVLELNPLLKSNKRPDLKTVRAKYNHPDADGTAVDWQKPGHLSANCSTAAHFLHLLNKTFQPALKAANLYRDEQYDCVMHIPDDCFLFHLSKRNQNLHYMPKKLPINTSW</sequence>
<dbReference type="OrthoDB" id="5590282at2759"/>
<organism evidence="8 9">
    <name type="scientific">Pomacea canaliculata</name>
    <name type="common">Golden apple snail</name>
    <dbReference type="NCBI Taxonomy" id="400727"/>
    <lineage>
        <taxon>Eukaryota</taxon>
        <taxon>Metazoa</taxon>
        <taxon>Spiralia</taxon>
        <taxon>Lophotrochozoa</taxon>
        <taxon>Mollusca</taxon>
        <taxon>Gastropoda</taxon>
        <taxon>Caenogastropoda</taxon>
        <taxon>Architaenioglossa</taxon>
        <taxon>Ampullarioidea</taxon>
        <taxon>Ampullariidae</taxon>
        <taxon>Pomacea</taxon>
    </lineage>
</organism>
<evidence type="ECO:0000256" key="5">
    <source>
        <dbReference type="RuleBase" id="RU000383"/>
    </source>
</evidence>
<dbReference type="AlphaFoldDB" id="A0A2T7NC62"/>
<feature type="domain" description="Cyclin-like" evidence="6">
    <location>
        <begin position="312"/>
        <end position="393"/>
    </location>
</feature>
<dbReference type="SMART" id="SM00385">
    <property type="entry name" value="CYCLIN"/>
    <property type="match status" value="2"/>
</dbReference>
<evidence type="ECO:0000256" key="3">
    <source>
        <dbReference type="ARBA" id="ARBA00023127"/>
    </source>
</evidence>
<evidence type="ECO:0000313" key="9">
    <source>
        <dbReference type="Proteomes" id="UP000245119"/>
    </source>
</evidence>
<dbReference type="Gene3D" id="1.10.472.10">
    <property type="entry name" value="Cyclin-like"/>
    <property type="match status" value="3"/>
</dbReference>
<dbReference type="Pfam" id="PF02984">
    <property type="entry name" value="Cyclin_C"/>
    <property type="match status" value="1"/>
</dbReference>
<dbReference type="InterPro" id="IPR036915">
    <property type="entry name" value="Cyclin-like_sf"/>
</dbReference>
<accession>A0A2T7NC62</accession>
<evidence type="ECO:0000256" key="4">
    <source>
        <dbReference type="ARBA" id="ARBA00023306"/>
    </source>
</evidence>
<name>A0A2T7NC62_POMCA</name>
<dbReference type="GO" id="GO:0051301">
    <property type="term" value="P:cell division"/>
    <property type="evidence" value="ECO:0007669"/>
    <property type="project" value="UniProtKB-KW"/>
</dbReference>
<dbReference type="GO" id="GO:0016538">
    <property type="term" value="F:cyclin-dependent protein serine/threonine kinase regulator activity"/>
    <property type="evidence" value="ECO:0007669"/>
    <property type="project" value="UniProtKB-ARBA"/>
</dbReference>
<feature type="domain" description="Cyclin-like" evidence="6">
    <location>
        <begin position="238"/>
        <end position="299"/>
    </location>
</feature>
<reference evidence="8 9" key="1">
    <citation type="submission" date="2018-04" db="EMBL/GenBank/DDBJ databases">
        <title>The genome of golden apple snail Pomacea canaliculata provides insight into stress tolerance and invasive adaptation.</title>
        <authorList>
            <person name="Liu C."/>
            <person name="Liu B."/>
            <person name="Ren Y."/>
            <person name="Zhang Y."/>
            <person name="Wang H."/>
            <person name="Li S."/>
            <person name="Jiang F."/>
            <person name="Yin L."/>
            <person name="Zhang G."/>
            <person name="Qian W."/>
            <person name="Fan W."/>
        </authorList>
    </citation>
    <scope>NUCLEOTIDE SEQUENCE [LARGE SCALE GENOMIC DNA]</scope>
    <source>
        <strain evidence="8">SZHN2017</strain>
        <tissue evidence="8">Muscle</tissue>
    </source>
</reference>
<comment type="caution">
    <text evidence="8">The sequence shown here is derived from an EMBL/GenBank/DDBJ whole genome shotgun (WGS) entry which is preliminary data.</text>
</comment>